<evidence type="ECO:0000313" key="6">
    <source>
        <dbReference type="Proteomes" id="UP000813385"/>
    </source>
</evidence>
<evidence type="ECO:0000256" key="3">
    <source>
        <dbReference type="SAM" id="MobiDB-lite"/>
    </source>
</evidence>
<dbReference type="Pfam" id="PF04082">
    <property type="entry name" value="Fungal_trans"/>
    <property type="match status" value="1"/>
</dbReference>
<dbReference type="GO" id="GO:0000981">
    <property type="term" value="F:DNA-binding transcription factor activity, RNA polymerase II-specific"/>
    <property type="evidence" value="ECO:0007669"/>
    <property type="project" value="InterPro"/>
</dbReference>
<dbReference type="InterPro" id="IPR050987">
    <property type="entry name" value="AtrR-like"/>
</dbReference>
<dbReference type="OrthoDB" id="424974at2759"/>
<dbReference type="Proteomes" id="UP000813385">
    <property type="component" value="Unassembled WGS sequence"/>
</dbReference>
<feature type="compositionally biased region" description="Basic residues" evidence="3">
    <location>
        <begin position="66"/>
        <end position="79"/>
    </location>
</feature>
<accession>A0A8K0T9X4</accession>
<evidence type="ECO:0000313" key="5">
    <source>
        <dbReference type="EMBL" id="KAH7347277.1"/>
    </source>
</evidence>
<evidence type="ECO:0000256" key="2">
    <source>
        <dbReference type="ARBA" id="ARBA00023242"/>
    </source>
</evidence>
<feature type="compositionally biased region" description="Polar residues" evidence="3">
    <location>
        <begin position="85"/>
        <end position="105"/>
    </location>
</feature>
<feature type="compositionally biased region" description="Basic and acidic residues" evidence="3">
    <location>
        <begin position="121"/>
        <end position="130"/>
    </location>
</feature>
<dbReference type="InterPro" id="IPR036864">
    <property type="entry name" value="Zn2-C6_fun-type_DNA-bd_sf"/>
</dbReference>
<dbReference type="InterPro" id="IPR007219">
    <property type="entry name" value="XnlR_reg_dom"/>
</dbReference>
<dbReference type="PANTHER" id="PTHR46910">
    <property type="entry name" value="TRANSCRIPTION FACTOR PDR1"/>
    <property type="match status" value="1"/>
</dbReference>
<dbReference type="Gene3D" id="4.10.240.10">
    <property type="entry name" value="Zn(2)-C6 fungal-type DNA-binding domain"/>
    <property type="match status" value="1"/>
</dbReference>
<feature type="region of interest" description="Disordered" evidence="3">
    <location>
        <begin position="54"/>
        <end position="132"/>
    </location>
</feature>
<dbReference type="SMART" id="SM00066">
    <property type="entry name" value="GAL4"/>
    <property type="match status" value="1"/>
</dbReference>
<proteinExistence type="predicted"/>
<dbReference type="SUPFAM" id="SSF57701">
    <property type="entry name" value="Zn2/Cys6 DNA-binding domain"/>
    <property type="match status" value="1"/>
</dbReference>
<evidence type="ECO:0000259" key="4">
    <source>
        <dbReference type="PROSITE" id="PS50048"/>
    </source>
</evidence>
<dbReference type="CDD" id="cd12148">
    <property type="entry name" value="fungal_TF_MHR"/>
    <property type="match status" value="1"/>
</dbReference>
<dbReference type="PANTHER" id="PTHR46910:SF1">
    <property type="entry name" value="MISCELLANEOUS ZN(II)2CYS6 TRANSCRIPTION FACTOR (EUROFUNG)-RELATED"/>
    <property type="match status" value="1"/>
</dbReference>
<dbReference type="CDD" id="cd00067">
    <property type="entry name" value="GAL4"/>
    <property type="match status" value="1"/>
</dbReference>
<dbReference type="InterPro" id="IPR001138">
    <property type="entry name" value="Zn2Cys6_DnaBD"/>
</dbReference>
<dbReference type="AlphaFoldDB" id="A0A8K0T9X4"/>
<dbReference type="EMBL" id="JAGPXD010000007">
    <property type="protein sequence ID" value="KAH7347277.1"/>
    <property type="molecule type" value="Genomic_DNA"/>
</dbReference>
<dbReference type="SMART" id="SM00906">
    <property type="entry name" value="Fungal_trans"/>
    <property type="match status" value="1"/>
</dbReference>
<organism evidence="5 6">
    <name type="scientific">Plectosphaerella cucumerina</name>
    <dbReference type="NCBI Taxonomy" id="40658"/>
    <lineage>
        <taxon>Eukaryota</taxon>
        <taxon>Fungi</taxon>
        <taxon>Dikarya</taxon>
        <taxon>Ascomycota</taxon>
        <taxon>Pezizomycotina</taxon>
        <taxon>Sordariomycetes</taxon>
        <taxon>Hypocreomycetidae</taxon>
        <taxon>Glomerellales</taxon>
        <taxon>Plectosphaerellaceae</taxon>
        <taxon>Plectosphaerella</taxon>
    </lineage>
</organism>
<dbReference type="Pfam" id="PF00172">
    <property type="entry name" value="Zn_clus"/>
    <property type="match status" value="1"/>
</dbReference>
<keyword evidence="6" id="KW-1185">Reference proteome</keyword>
<protein>
    <submittedName>
        <fullName evidence="5">Fungal-specific transcription factor domain-containing protein</fullName>
    </submittedName>
</protein>
<reference evidence="5" key="1">
    <citation type="journal article" date="2021" name="Nat. Commun.">
        <title>Genetic determinants of endophytism in the Arabidopsis root mycobiome.</title>
        <authorList>
            <person name="Mesny F."/>
            <person name="Miyauchi S."/>
            <person name="Thiergart T."/>
            <person name="Pickel B."/>
            <person name="Atanasova L."/>
            <person name="Karlsson M."/>
            <person name="Huettel B."/>
            <person name="Barry K.W."/>
            <person name="Haridas S."/>
            <person name="Chen C."/>
            <person name="Bauer D."/>
            <person name="Andreopoulos W."/>
            <person name="Pangilinan J."/>
            <person name="LaButti K."/>
            <person name="Riley R."/>
            <person name="Lipzen A."/>
            <person name="Clum A."/>
            <person name="Drula E."/>
            <person name="Henrissat B."/>
            <person name="Kohler A."/>
            <person name="Grigoriev I.V."/>
            <person name="Martin F.M."/>
            <person name="Hacquard S."/>
        </authorList>
    </citation>
    <scope>NUCLEOTIDE SEQUENCE</scope>
    <source>
        <strain evidence="5">MPI-CAGE-AT-0016</strain>
    </source>
</reference>
<dbReference type="GO" id="GO:0003677">
    <property type="term" value="F:DNA binding"/>
    <property type="evidence" value="ECO:0007669"/>
    <property type="project" value="InterPro"/>
</dbReference>
<gene>
    <name evidence="5" type="ORF">B0T11DRAFT_291082</name>
</gene>
<keyword evidence="1" id="KW-0479">Metal-binding</keyword>
<dbReference type="GO" id="GO:0008270">
    <property type="term" value="F:zinc ion binding"/>
    <property type="evidence" value="ECO:0007669"/>
    <property type="project" value="InterPro"/>
</dbReference>
<sequence>MHMAAMVSSEGPDRPVNKQIRLSLACNPCRKRKVRCDARQPKCRNCSLRGDVCETSDLRKPGKTPGVRRRATAKQGRQRYHAEPTDQSPTTETTAQSALTPVSRTSKPHVSPYDPPTNCHDGGDSPRGLDDAQDGAEMSWVARGYMAASKPLPDASVVTPDAVVHTDKTSHSPRFKLMGASSLQSLFCFVDLHLGEMGYPPSRPLFDQGMRHSVEFSIPLTLPTGLLHLPSPNECSDAVDAFCSTIWPLFPVVHPPTVRANVARFSDMQTAAAFGQQAELEPGDLPALAAIYAILCIGSDETTGCPTDDSTLHLTLGYNLLPHLFAQPYLASIQALLLLALTFRGRSKDGQAFQLVAQAIRMAQSMGLHKSDPNRLDDADHDLYQRVWWSCHALEKLVQLESGRPSICNVQEGTCHPPQIQGADPETRPGEHFSAWVSLSSIMGNISERLYARKFVSSRDMLFEMATLHQTLLDWQKSLPDNIRPGSVGGLTPSETYGADDDAMETPLATLWLSNQFYHLQMSILRASLIFPHHGFVQEVKKRKADLPSGHRLLNGFAICANAARETISQYLHLADQGMRTTLLGTTQALHAAVVLAIGILRQPGKRLARADMEILRLAIEFVEEYYTRWGQDPGYVHLFAEWRDRVAEVVQRTSQAGQGSEQDTRQSGQVTELDSIGIASTGDFDMQGLDANLFGNWDFEEFWKMMDMDMTVG</sequence>
<feature type="domain" description="Zn(2)-C6 fungal-type" evidence="4">
    <location>
        <begin position="25"/>
        <end position="55"/>
    </location>
</feature>
<dbReference type="PROSITE" id="PS50048">
    <property type="entry name" value="ZN2_CY6_FUNGAL_2"/>
    <property type="match status" value="1"/>
</dbReference>
<dbReference type="PROSITE" id="PS00463">
    <property type="entry name" value="ZN2_CY6_FUNGAL_1"/>
    <property type="match status" value="1"/>
</dbReference>
<comment type="caution">
    <text evidence="5">The sequence shown here is derived from an EMBL/GenBank/DDBJ whole genome shotgun (WGS) entry which is preliminary data.</text>
</comment>
<keyword evidence="2" id="KW-0539">Nucleus</keyword>
<name>A0A8K0T9X4_9PEZI</name>
<evidence type="ECO:0000256" key="1">
    <source>
        <dbReference type="ARBA" id="ARBA00022723"/>
    </source>
</evidence>
<dbReference type="GO" id="GO:0006351">
    <property type="term" value="P:DNA-templated transcription"/>
    <property type="evidence" value="ECO:0007669"/>
    <property type="project" value="InterPro"/>
</dbReference>